<sequence length="311" mass="35666">MIKRVIHRLVKQFLSESTNPGIPNNLVNTSNEDVMLAIGVLLSNQQTLSQSSNINDHEFRIFSQFGDDGIIQYLTQNIKIENEVFIEFGVENYTESNTRFLMMNNNWSGFIMDASDDDIASLQSRDWYWKHNLTHQAVFIDRDNINELLRNTGFSNIGLLHIDIDGNDYHVFMAIDLSELNPALIILEYNSVFGNKRPISIPYDKHFDRTKAHYSNLYWGASLPALCYAASQRGYALVGCNKAGNNAYFVRNDLLNDKVRELTVAEAFQESKFRESRNRDYSLSYLAGKDRIKLIQGQQVLNVVSNELETL</sequence>
<dbReference type="GO" id="GO:0032259">
    <property type="term" value="P:methylation"/>
    <property type="evidence" value="ECO:0007669"/>
    <property type="project" value="UniProtKB-KW"/>
</dbReference>
<dbReference type="GO" id="GO:0008168">
    <property type="term" value="F:methyltransferase activity"/>
    <property type="evidence" value="ECO:0007669"/>
    <property type="project" value="UniProtKB-KW"/>
</dbReference>
<accession>A0ABY1Q0V7</accession>
<feature type="domain" description="Methyltransferase FkbM" evidence="1">
    <location>
        <begin position="80"/>
        <end position="193"/>
    </location>
</feature>
<dbReference type="InterPro" id="IPR006342">
    <property type="entry name" value="FkbM_mtfrase"/>
</dbReference>
<reference evidence="2 3" key="1">
    <citation type="submission" date="2017-05" db="EMBL/GenBank/DDBJ databases">
        <authorList>
            <person name="Varghese N."/>
            <person name="Submissions S."/>
        </authorList>
    </citation>
    <scope>NUCLEOTIDE SEQUENCE [LARGE SCALE GENOMIC DNA]</scope>
    <source>
        <strain evidence="2 3">DSM 25457</strain>
    </source>
</reference>
<name>A0ABY1Q0V7_9BACT</name>
<comment type="caution">
    <text evidence="2">The sequence shown here is derived from an EMBL/GenBank/DDBJ whole genome shotgun (WGS) entry which is preliminary data.</text>
</comment>
<protein>
    <submittedName>
        <fullName evidence="2">Methyltransferase FkbM domain-containing protein</fullName>
    </submittedName>
</protein>
<dbReference type="Pfam" id="PF05050">
    <property type="entry name" value="Methyltransf_21"/>
    <property type="match status" value="1"/>
</dbReference>
<organism evidence="2 3">
    <name type="scientific">Neorhodopirellula lusitana</name>
    <dbReference type="NCBI Taxonomy" id="445327"/>
    <lineage>
        <taxon>Bacteria</taxon>
        <taxon>Pseudomonadati</taxon>
        <taxon>Planctomycetota</taxon>
        <taxon>Planctomycetia</taxon>
        <taxon>Pirellulales</taxon>
        <taxon>Pirellulaceae</taxon>
        <taxon>Neorhodopirellula</taxon>
    </lineage>
</organism>
<dbReference type="Proteomes" id="UP001158067">
    <property type="component" value="Unassembled WGS sequence"/>
</dbReference>
<dbReference type="EMBL" id="FXUG01000005">
    <property type="protein sequence ID" value="SMP55869.1"/>
    <property type="molecule type" value="Genomic_DNA"/>
</dbReference>
<gene>
    <name evidence="2" type="ORF">SAMN06265222_10553</name>
</gene>
<keyword evidence="2" id="KW-0808">Transferase</keyword>
<evidence type="ECO:0000259" key="1">
    <source>
        <dbReference type="Pfam" id="PF05050"/>
    </source>
</evidence>
<proteinExistence type="predicted"/>
<evidence type="ECO:0000313" key="3">
    <source>
        <dbReference type="Proteomes" id="UP001158067"/>
    </source>
</evidence>
<keyword evidence="2" id="KW-0489">Methyltransferase</keyword>
<keyword evidence="3" id="KW-1185">Reference proteome</keyword>
<evidence type="ECO:0000313" key="2">
    <source>
        <dbReference type="EMBL" id="SMP55869.1"/>
    </source>
</evidence>